<dbReference type="EMBL" id="JAKOGI010000013">
    <property type="protein sequence ID" value="KAJ8450740.1"/>
    <property type="molecule type" value="Genomic_DNA"/>
</dbReference>
<keyword evidence="2" id="KW-1185">Reference proteome</keyword>
<comment type="caution">
    <text evidence="1">The sequence shown here is derived from an EMBL/GenBank/DDBJ whole genome shotgun (WGS) entry which is preliminary data.</text>
</comment>
<evidence type="ECO:0000313" key="2">
    <source>
        <dbReference type="Proteomes" id="UP001153076"/>
    </source>
</evidence>
<sequence>MVVVGSVELGPRFLHPSTIRPGPVWVSTLWMEINLFAANISLSWALLCSPQLAFHCFRTLSFMPSPPHCASSISVDQPNATFLNVQLPSPHDAVPPQTPASNLVDGRSCGRRGLRSPLAGSLFGNGRIQPLDELNEQDVDVAMREIQLRATQKFQTFCLLGMISGEYFPVVTVITRAKFAWRVVCGEVDGIDLGNGWICFKVSNIEDKIFVWNERLCFIQGYEGLHEICALCGRDDQALEYCPNINLRPSLEVIVEHFGAHSFSVGNRPSEHPAHLEDSEGRCLVGLRLLPRRLGLFPWVEVGQKVPRPENPLSMLSKSLKQLKQIAVTLQAKRKFYMTSMNLWSRHLPERCQYVTSLRY</sequence>
<dbReference type="Proteomes" id="UP001153076">
    <property type="component" value="Unassembled WGS sequence"/>
</dbReference>
<proteinExistence type="predicted"/>
<protein>
    <submittedName>
        <fullName evidence="1">Uncharacterized protein</fullName>
    </submittedName>
</protein>
<accession>A0A9Q1KVN0</accession>
<evidence type="ECO:0000313" key="1">
    <source>
        <dbReference type="EMBL" id="KAJ8450740.1"/>
    </source>
</evidence>
<name>A0A9Q1KVN0_9CARY</name>
<reference evidence="1" key="1">
    <citation type="submission" date="2022-04" db="EMBL/GenBank/DDBJ databases">
        <title>Carnegiea gigantea Genome sequencing and assembly v2.</title>
        <authorList>
            <person name="Copetti D."/>
            <person name="Sanderson M.J."/>
            <person name="Burquez A."/>
            <person name="Wojciechowski M.F."/>
        </authorList>
    </citation>
    <scope>NUCLEOTIDE SEQUENCE</scope>
    <source>
        <strain evidence="1">SGP5-SGP5p</strain>
        <tissue evidence="1">Aerial part</tissue>
    </source>
</reference>
<organism evidence="1 2">
    <name type="scientific">Carnegiea gigantea</name>
    <dbReference type="NCBI Taxonomy" id="171969"/>
    <lineage>
        <taxon>Eukaryota</taxon>
        <taxon>Viridiplantae</taxon>
        <taxon>Streptophyta</taxon>
        <taxon>Embryophyta</taxon>
        <taxon>Tracheophyta</taxon>
        <taxon>Spermatophyta</taxon>
        <taxon>Magnoliopsida</taxon>
        <taxon>eudicotyledons</taxon>
        <taxon>Gunneridae</taxon>
        <taxon>Pentapetalae</taxon>
        <taxon>Caryophyllales</taxon>
        <taxon>Cactineae</taxon>
        <taxon>Cactaceae</taxon>
        <taxon>Cactoideae</taxon>
        <taxon>Echinocereeae</taxon>
        <taxon>Carnegiea</taxon>
    </lineage>
</organism>
<gene>
    <name evidence="1" type="ORF">Cgig2_021212</name>
</gene>
<dbReference type="AlphaFoldDB" id="A0A9Q1KVN0"/>